<reference evidence="3 4" key="1">
    <citation type="journal article" date="2012" name="Science">
        <title>The Paleozoic origin of enzymatic lignin decomposition reconstructed from 31 fungal genomes.</title>
        <authorList>
            <person name="Floudas D."/>
            <person name="Binder M."/>
            <person name="Riley R."/>
            <person name="Barry K."/>
            <person name="Blanchette R.A."/>
            <person name="Henrissat B."/>
            <person name="Martinez A.T."/>
            <person name="Otillar R."/>
            <person name="Spatafora J.W."/>
            <person name="Yadav J.S."/>
            <person name="Aerts A."/>
            <person name="Benoit I."/>
            <person name="Boyd A."/>
            <person name="Carlson A."/>
            <person name="Copeland A."/>
            <person name="Coutinho P.M."/>
            <person name="de Vries R.P."/>
            <person name="Ferreira P."/>
            <person name="Findley K."/>
            <person name="Foster B."/>
            <person name="Gaskell J."/>
            <person name="Glotzer D."/>
            <person name="Gorecki P."/>
            <person name="Heitman J."/>
            <person name="Hesse C."/>
            <person name="Hori C."/>
            <person name="Igarashi K."/>
            <person name="Jurgens J.A."/>
            <person name="Kallen N."/>
            <person name="Kersten P."/>
            <person name="Kohler A."/>
            <person name="Kuees U."/>
            <person name="Kumar T.K.A."/>
            <person name="Kuo A."/>
            <person name="LaButti K."/>
            <person name="Larrondo L.F."/>
            <person name="Lindquist E."/>
            <person name="Ling A."/>
            <person name="Lombard V."/>
            <person name="Lucas S."/>
            <person name="Lundell T."/>
            <person name="Martin R."/>
            <person name="McLaughlin D.J."/>
            <person name="Morgenstern I."/>
            <person name="Morin E."/>
            <person name="Murat C."/>
            <person name="Nagy L.G."/>
            <person name="Nolan M."/>
            <person name="Ohm R.A."/>
            <person name="Patyshakuliyeva A."/>
            <person name="Rokas A."/>
            <person name="Ruiz-Duenas F.J."/>
            <person name="Sabat G."/>
            <person name="Salamov A."/>
            <person name="Samejima M."/>
            <person name="Schmutz J."/>
            <person name="Slot J.C."/>
            <person name="St John F."/>
            <person name="Stenlid J."/>
            <person name="Sun H."/>
            <person name="Sun S."/>
            <person name="Syed K."/>
            <person name="Tsang A."/>
            <person name="Wiebenga A."/>
            <person name="Young D."/>
            <person name="Pisabarro A."/>
            <person name="Eastwood D.C."/>
            <person name="Martin F."/>
            <person name="Cullen D."/>
            <person name="Grigoriev I.V."/>
            <person name="Hibbett D.S."/>
        </authorList>
    </citation>
    <scope>NUCLEOTIDE SEQUENCE</scope>
    <source>
        <strain evidence="4">FP-58527</strain>
    </source>
</reference>
<evidence type="ECO:0000259" key="2">
    <source>
        <dbReference type="Pfam" id="PF05699"/>
    </source>
</evidence>
<dbReference type="EMBL" id="KE504159">
    <property type="protein sequence ID" value="EPS99165.1"/>
    <property type="molecule type" value="Genomic_DNA"/>
</dbReference>
<dbReference type="HOGENOM" id="CLU_009123_17_3_1"/>
<dbReference type="InterPro" id="IPR008906">
    <property type="entry name" value="HATC_C_dom"/>
</dbReference>
<evidence type="ECO:0000256" key="1">
    <source>
        <dbReference type="SAM" id="Phobius"/>
    </source>
</evidence>
<accession>S8FC32</accession>
<dbReference type="SUPFAM" id="SSF53098">
    <property type="entry name" value="Ribonuclease H-like"/>
    <property type="match status" value="1"/>
</dbReference>
<feature type="transmembrane region" description="Helical" evidence="1">
    <location>
        <begin position="16"/>
        <end position="39"/>
    </location>
</feature>
<gene>
    <name evidence="3" type="ORF">FOMPIDRAFT_1098524</name>
</gene>
<dbReference type="GO" id="GO:0046983">
    <property type="term" value="F:protein dimerization activity"/>
    <property type="evidence" value="ECO:0007669"/>
    <property type="project" value="InterPro"/>
</dbReference>
<keyword evidence="4" id="KW-1185">Reference proteome</keyword>
<dbReference type="AlphaFoldDB" id="S8FC32"/>
<feature type="non-terminal residue" evidence="3">
    <location>
        <position position="80"/>
    </location>
</feature>
<dbReference type="InterPro" id="IPR012337">
    <property type="entry name" value="RNaseH-like_sf"/>
</dbReference>
<evidence type="ECO:0000313" key="3">
    <source>
        <dbReference type="EMBL" id="EPS99165.1"/>
    </source>
</evidence>
<sequence>NALEWWWNNWKKYPKLSHMALCYLMIPHMLMSVGVECLFSKGHILITHLCNGLSAASIQAILCPNDWAQKGYVKDKGVLA</sequence>
<organism evidence="3 4">
    <name type="scientific">Fomitopsis schrenkii</name>
    <name type="common">Brown rot fungus</name>
    <dbReference type="NCBI Taxonomy" id="2126942"/>
    <lineage>
        <taxon>Eukaryota</taxon>
        <taxon>Fungi</taxon>
        <taxon>Dikarya</taxon>
        <taxon>Basidiomycota</taxon>
        <taxon>Agaricomycotina</taxon>
        <taxon>Agaricomycetes</taxon>
        <taxon>Polyporales</taxon>
        <taxon>Fomitopsis</taxon>
    </lineage>
</organism>
<dbReference type="OrthoDB" id="2793904at2759"/>
<evidence type="ECO:0000313" key="4">
    <source>
        <dbReference type="Proteomes" id="UP000015241"/>
    </source>
</evidence>
<dbReference type="InParanoid" id="S8FC32"/>
<name>S8FC32_FOMSC</name>
<feature type="domain" description="HAT C-terminal dimerisation" evidence="2">
    <location>
        <begin position="1"/>
        <end position="67"/>
    </location>
</feature>
<keyword evidence="1" id="KW-1133">Transmembrane helix</keyword>
<dbReference type="Proteomes" id="UP000015241">
    <property type="component" value="Unassembled WGS sequence"/>
</dbReference>
<keyword evidence="1" id="KW-0472">Membrane</keyword>
<feature type="non-terminal residue" evidence="3">
    <location>
        <position position="1"/>
    </location>
</feature>
<proteinExistence type="predicted"/>
<protein>
    <recommendedName>
        <fullName evidence="2">HAT C-terminal dimerisation domain-containing protein</fullName>
    </recommendedName>
</protein>
<dbReference type="Pfam" id="PF05699">
    <property type="entry name" value="Dimer_Tnp_hAT"/>
    <property type="match status" value="1"/>
</dbReference>
<keyword evidence="1" id="KW-0812">Transmembrane</keyword>